<dbReference type="EMBL" id="GL379799">
    <property type="protein sequence ID" value="EGT34798.1"/>
    <property type="molecule type" value="Genomic_DNA"/>
</dbReference>
<dbReference type="GO" id="GO:0043565">
    <property type="term" value="F:sequence-specific DNA binding"/>
    <property type="evidence" value="ECO:0007669"/>
    <property type="project" value="TreeGrafter"/>
</dbReference>
<dbReference type="HOGENOM" id="CLU_016785_2_3_1"/>
<dbReference type="GO" id="GO:0016706">
    <property type="term" value="F:2-oxoglutarate-dependent dioxygenase activity"/>
    <property type="evidence" value="ECO:0007669"/>
    <property type="project" value="TreeGrafter"/>
</dbReference>
<dbReference type="FunCoup" id="G0MLF9">
    <property type="interactions" value="3479"/>
</dbReference>
<dbReference type="PANTHER" id="PTHR12480:SF6">
    <property type="entry name" value="2-OXOGLUTARATE AND IRON-DEPENDENT OXYGENASE JMJD4"/>
    <property type="match status" value="1"/>
</dbReference>
<evidence type="ECO:0000259" key="4">
    <source>
        <dbReference type="PROSITE" id="PS51184"/>
    </source>
</evidence>
<name>G0MLF9_CAEBE</name>
<proteinExistence type="inferred from homology"/>
<evidence type="ECO:0000313" key="5">
    <source>
        <dbReference type="EMBL" id="EGT34798.1"/>
    </source>
</evidence>
<dbReference type="GO" id="GO:0005634">
    <property type="term" value="C:nucleus"/>
    <property type="evidence" value="ECO:0007669"/>
    <property type="project" value="TreeGrafter"/>
</dbReference>
<evidence type="ECO:0000256" key="1">
    <source>
        <dbReference type="ARBA" id="ARBA00038068"/>
    </source>
</evidence>
<keyword evidence="6" id="KW-1185">Reference proteome</keyword>
<gene>
    <name evidence="5" type="ORF">CAEBREN_22749</name>
</gene>
<dbReference type="GO" id="GO:0045905">
    <property type="term" value="P:positive regulation of translational termination"/>
    <property type="evidence" value="ECO:0007669"/>
    <property type="project" value="TreeGrafter"/>
</dbReference>
<dbReference type="eggNOG" id="KOG2131">
    <property type="taxonomic scope" value="Eukaryota"/>
</dbReference>
<dbReference type="Gene3D" id="2.60.120.650">
    <property type="entry name" value="Cupin"/>
    <property type="match status" value="1"/>
</dbReference>
<dbReference type="InterPro" id="IPR003347">
    <property type="entry name" value="JmjC_dom"/>
</dbReference>
<dbReference type="AlphaFoldDB" id="G0MLF9"/>
<organism evidence="6">
    <name type="scientific">Caenorhabditis brenneri</name>
    <name type="common">Nematode worm</name>
    <dbReference type="NCBI Taxonomy" id="135651"/>
    <lineage>
        <taxon>Eukaryota</taxon>
        <taxon>Metazoa</taxon>
        <taxon>Ecdysozoa</taxon>
        <taxon>Nematoda</taxon>
        <taxon>Chromadorea</taxon>
        <taxon>Rhabditida</taxon>
        <taxon>Rhabditina</taxon>
        <taxon>Rhabditomorpha</taxon>
        <taxon>Rhabditoidea</taxon>
        <taxon>Rhabditidae</taxon>
        <taxon>Peloderinae</taxon>
        <taxon>Caenorhabditis</taxon>
    </lineage>
</organism>
<dbReference type="Proteomes" id="UP000008068">
    <property type="component" value="Unassembled WGS sequence"/>
</dbReference>
<protein>
    <recommendedName>
        <fullName evidence="3">Jumonji domain-containing protein 4</fullName>
    </recommendedName>
</protein>
<dbReference type="OMA" id="TNIVGHK"/>
<dbReference type="InParanoid" id="G0MLF9"/>
<evidence type="ECO:0000313" key="6">
    <source>
        <dbReference type="Proteomes" id="UP000008068"/>
    </source>
</evidence>
<dbReference type="Pfam" id="PF02373">
    <property type="entry name" value="JmjC"/>
    <property type="match status" value="1"/>
</dbReference>
<dbReference type="OrthoDB" id="203487at2759"/>
<comment type="similarity">
    <text evidence="1">Belongs to the JMJD6 family.</text>
</comment>
<dbReference type="InterPro" id="IPR050910">
    <property type="entry name" value="JMJD6_ArgDemeth/LysHydrox"/>
</dbReference>
<evidence type="ECO:0000256" key="2">
    <source>
        <dbReference type="ARBA" id="ARBA00047762"/>
    </source>
</evidence>
<evidence type="ECO:0000256" key="3">
    <source>
        <dbReference type="ARBA" id="ARBA00082904"/>
    </source>
</evidence>
<feature type="domain" description="JmjC" evidence="4">
    <location>
        <begin position="99"/>
        <end position="258"/>
    </location>
</feature>
<sequence length="366" mass="42579">MTLSITRIDDNSIPWLEISVKFGFQSLPFILGKQSTANWPAVQNWVLPDGKPNKEFLKKNYGNSIVPILVNGTEYESTTLTEFIDNMKDPEVYLKDWHFQNEYGTSMYKLHPFFSRDFVNCEKWTTDKTENPFGDDYRFVYIGAAGSWTKFHADVVSSHSWSANICGRKKWFMMPPGSEELFKCTSSESGYVDDIRKFPDLFEQAKVISFVQEPGEIVFVPSNWYHQVHNLEDTISINHNWMNSTNLGLVNDFLMNREQDVRHELRDCFDSFLEDEFEEKVEELLFADARLNKKRFLKLCDLVRQSRSQSNQKYTCDIHGSEIWQCISSPPCYPSITSICQCSTSFCSKCLGFIENLEYSIACRYL</sequence>
<dbReference type="SMART" id="SM00558">
    <property type="entry name" value="JmjC"/>
    <property type="match status" value="1"/>
</dbReference>
<dbReference type="PROSITE" id="PS51184">
    <property type="entry name" value="JMJC"/>
    <property type="match status" value="1"/>
</dbReference>
<comment type="catalytic activity">
    <reaction evidence="2">
        <text>L-lysyl-[protein] + 2-oxoglutarate + O2 = 4-hydroxy-L-lysyl-[protein] + succinate + CO2</text>
        <dbReference type="Rhea" id="RHEA:57156"/>
        <dbReference type="Rhea" id="RHEA-COMP:9752"/>
        <dbReference type="Rhea" id="RHEA-COMP:15084"/>
        <dbReference type="ChEBI" id="CHEBI:15379"/>
        <dbReference type="ChEBI" id="CHEBI:16526"/>
        <dbReference type="ChEBI" id="CHEBI:16810"/>
        <dbReference type="ChEBI" id="CHEBI:29969"/>
        <dbReference type="ChEBI" id="CHEBI:30031"/>
        <dbReference type="ChEBI" id="CHEBI:141495"/>
    </reaction>
</comment>
<dbReference type="STRING" id="135651.G0MLF9"/>
<dbReference type="GO" id="GO:0005737">
    <property type="term" value="C:cytoplasm"/>
    <property type="evidence" value="ECO:0007669"/>
    <property type="project" value="TreeGrafter"/>
</dbReference>
<dbReference type="PANTHER" id="PTHR12480">
    <property type="entry name" value="ARGININE DEMETHYLASE AND LYSYL-HYDROXYLASE JMJD"/>
    <property type="match status" value="1"/>
</dbReference>
<dbReference type="SUPFAM" id="SSF51197">
    <property type="entry name" value="Clavaminate synthase-like"/>
    <property type="match status" value="1"/>
</dbReference>
<reference evidence="6" key="1">
    <citation type="submission" date="2011-07" db="EMBL/GenBank/DDBJ databases">
        <authorList>
            <consortium name="Caenorhabditis brenneri Sequencing and Analysis Consortium"/>
            <person name="Wilson R.K."/>
        </authorList>
    </citation>
    <scope>NUCLEOTIDE SEQUENCE [LARGE SCALE GENOMIC DNA]</scope>
    <source>
        <strain evidence="6">PB2801</strain>
    </source>
</reference>
<accession>G0MLF9</accession>